<gene>
    <name evidence="8" type="ORF">C1H46_032567</name>
</gene>
<feature type="transmembrane region" description="Helical" evidence="6">
    <location>
        <begin position="84"/>
        <end position="102"/>
    </location>
</feature>
<dbReference type="GO" id="GO:0016020">
    <property type="term" value="C:membrane"/>
    <property type="evidence" value="ECO:0007669"/>
    <property type="project" value="UniProtKB-SubCell"/>
</dbReference>
<evidence type="ECO:0000256" key="5">
    <source>
        <dbReference type="ARBA" id="ARBA00023136"/>
    </source>
</evidence>
<feature type="transmembrane region" description="Helical" evidence="6">
    <location>
        <begin position="114"/>
        <end position="135"/>
    </location>
</feature>
<feature type="transmembrane region" description="Helical" evidence="6">
    <location>
        <begin position="194"/>
        <end position="214"/>
    </location>
</feature>
<feature type="domain" description="EamA" evidence="7">
    <location>
        <begin position="25"/>
        <end position="163"/>
    </location>
</feature>
<comment type="similarity">
    <text evidence="2 6">Belongs to the drug/metabolite transporter (DMT) superfamily. Plant drug/metabolite exporter (P-DME) (TC 2.A.7.4) family.</text>
</comment>
<dbReference type="EMBL" id="VIEB01000747">
    <property type="protein sequence ID" value="TQD81873.1"/>
    <property type="molecule type" value="Genomic_DNA"/>
</dbReference>
<dbReference type="GO" id="GO:0022857">
    <property type="term" value="F:transmembrane transporter activity"/>
    <property type="evidence" value="ECO:0007669"/>
    <property type="project" value="InterPro"/>
</dbReference>
<dbReference type="Pfam" id="PF00892">
    <property type="entry name" value="EamA"/>
    <property type="match status" value="1"/>
</dbReference>
<accession>A0A540L5W8</accession>
<evidence type="ECO:0000256" key="2">
    <source>
        <dbReference type="ARBA" id="ARBA00007635"/>
    </source>
</evidence>
<reference evidence="8 9" key="1">
    <citation type="journal article" date="2019" name="G3 (Bethesda)">
        <title>Sequencing of a Wild Apple (Malus baccata) Genome Unravels the Differences Between Cultivated and Wild Apple Species Regarding Disease Resistance and Cold Tolerance.</title>
        <authorList>
            <person name="Chen X."/>
        </authorList>
    </citation>
    <scope>NUCLEOTIDE SEQUENCE [LARGE SCALE GENOMIC DNA]</scope>
    <source>
        <strain evidence="9">cv. Shandingzi</strain>
        <tissue evidence="8">Leaves</tissue>
    </source>
</reference>
<feature type="transmembrane region" description="Helical" evidence="6">
    <location>
        <begin position="147"/>
        <end position="165"/>
    </location>
</feature>
<evidence type="ECO:0000313" key="8">
    <source>
        <dbReference type="EMBL" id="TQD81873.1"/>
    </source>
</evidence>
<evidence type="ECO:0000256" key="1">
    <source>
        <dbReference type="ARBA" id="ARBA00004141"/>
    </source>
</evidence>
<dbReference type="AlphaFoldDB" id="A0A540L5W8"/>
<evidence type="ECO:0000313" key="9">
    <source>
        <dbReference type="Proteomes" id="UP000315295"/>
    </source>
</evidence>
<protein>
    <recommendedName>
        <fullName evidence="6">WAT1-related protein</fullName>
    </recommendedName>
</protein>
<keyword evidence="4 6" id="KW-1133">Transmembrane helix</keyword>
<name>A0A540L5W8_MALBA</name>
<dbReference type="Proteomes" id="UP000315295">
    <property type="component" value="Unassembled WGS sequence"/>
</dbReference>
<dbReference type="InterPro" id="IPR030184">
    <property type="entry name" value="WAT1-related"/>
</dbReference>
<dbReference type="PANTHER" id="PTHR31218">
    <property type="entry name" value="WAT1-RELATED PROTEIN"/>
    <property type="match status" value="1"/>
</dbReference>
<proteinExistence type="inferred from homology"/>
<feature type="transmembrane region" description="Helical" evidence="6">
    <location>
        <begin position="51"/>
        <end position="72"/>
    </location>
</feature>
<evidence type="ECO:0000259" key="7">
    <source>
        <dbReference type="Pfam" id="PF00892"/>
    </source>
</evidence>
<dbReference type="InterPro" id="IPR037185">
    <property type="entry name" value="EmrE-like"/>
</dbReference>
<keyword evidence="3 6" id="KW-0812">Transmembrane</keyword>
<evidence type="ECO:0000256" key="3">
    <source>
        <dbReference type="ARBA" id="ARBA00022692"/>
    </source>
</evidence>
<feature type="transmembrane region" description="Helical" evidence="6">
    <location>
        <begin position="20"/>
        <end position="39"/>
    </location>
</feature>
<dbReference type="STRING" id="106549.A0A540L5W8"/>
<evidence type="ECO:0000256" key="6">
    <source>
        <dbReference type="RuleBase" id="RU363077"/>
    </source>
</evidence>
<comment type="caution">
    <text evidence="8">The sequence shown here is derived from an EMBL/GenBank/DDBJ whole genome shotgun (WGS) entry which is preliminary data.</text>
</comment>
<keyword evidence="5 6" id="KW-0472">Membrane</keyword>
<organism evidence="8 9">
    <name type="scientific">Malus baccata</name>
    <name type="common">Siberian crab apple</name>
    <name type="synonym">Pyrus baccata</name>
    <dbReference type="NCBI Taxonomy" id="106549"/>
    <lineage>
        <taxon>Eukaryota</taxon>
        <taxon>Viridiplantae</taxon>
        <taxon>Streptophyta</taxon>
        <taxon>Embryophyta</taxon>
        <taxon>Tracheophyta</taxon>
        <taxon>Spermatophyta</taxon>
        <taxon>Magnoliopsida</taxon>
        <taxon>eudicotyledons</taxon>
        <taxon>Gunneridae</taxon>
        <taxon>Pentapetalae</taxon>
        <taxon>rosids</taxon>
        <taxon>fabids</taxon>
        <taxon>Rosales</taxon>
        <taxon>Rosaceae</taxon>
        <taxon>Amygdaloideae</taxon>
        <taxon>Maleae</taxon>
        <taxon>Malus</taxon>
    </lineage>
</organism>
<sequence>MGDDEQSNSGGRFGVMMKKLKPYLLVVSLQFGSAGMYIISMATLNHGMNRYVLIVYRNATAALVLAPFALVLERKTRPKMTISTFFNIMVLGFLEPVIDQGFTYLGMKYTSASFASAIMNAVPSVTFVIAVIFRVETVKIKEVRSQAKVIGTLVTFAGALLMTLYKGPVIDLLWSHKTSSHHESSSSTTSNQHWIAGTLFILLGSVAWSSFYVLQFNPPSPQRGKRIRKSKNFMIYK</sequence>
<dbReference type="SUPFAM" id="SSF103481">
    <property type="entry name" value="Multidrug resistance efflux transporter EmrE"/>
    <property type="match status" value="1"/>
</dbReference>
<evidence type="ECO:0000256" key="4">
    <source>
        <dbReference type="ARBA" id="ARBA00022989"/>
    </source>
</evidence>
<comment type="subcellular location">
    <subcellularLocation>
        <location evidence="1 6">Membrane</location>
        <topology evidence="1 6">Multi-pass membrane protein</topology>
    </subcellularLocation>
</comment>
<dbReference type="InterPro" id="IPR000620">
    <property type="entry name" value="EamA_dom"/>
</dbReference>
<keyword evidence="9" id="KW-1185">Reference proteome</keyword>